<sequence>MRDSDLVALVPAWGGWKKSKRESIYQEYFRFSLSSAPEDEAEFERLVDQSKILEKQIFIARVPGYLDNRDAIGLTPTMEWWHELDEEEGGRVFGDLWDSAGQSVINGLDARDGMIQMHHVTIIKFLVARHGRALRKIRRSPKLVPWIKSLLDADTNSGRMLSNMMAIPALQYEVYVVLKCVFIGANEKLVWEMVKNEVPQSLFSKIRQCCPSVIAPYGEAVEEMIHVFAKYNILDKDRRMKVAFEVGNQLICNRCLQFDLTKERFDSRSPGPPIDVGRIAGAFVHMLQMMALELRIQTPSEVRAHLGKFGSGYTIQEPRHPLERERWSNRYACRRVAETDFASDMGQMSGSLIKPTNETRRKMFEDLRSYNISCGNCGKVEEEDVEQFNKCSRCKIVYYCSFDKYTEEDSNVEYPSVFGVWLSEKVVDCPEEEQTMPLFACLPEDSNHGGGDCGAGGPPGQDGGEPDRPGVQDLEEEHAVPVRLRHDARPRVALPDRPVAPPDKGAQRREQGRGRRRRLPQPGRAARAAAGHAHHRGRSELPHDRLGQPPEGGRRHRQQDGGKDGEPVVTPTNGDGAEAPLKKQKTEIIDAPQPATNYNDEKGELGGYSSVDRVGKIDIRVKIPHDGEVNRARYMPQNHFVVATRGPGRDVYVYDVSRHPSEPKAGDTPAPEVICRGHGGEGYGLSWCGVEGAENTVGNLRGGQARLPLGRPRGPRHVEAGLDVRHRRRALRPPLLPHRRGGGRRLAQPRSEPRGLVRRRPARLPLGREDGQARQAGERDKGRARRGRQQHGVPPGERAPPRDGRERQGRQALGYEEPQGVSTYGFSLANAPCRPLQTLVGHLDQVYTVHWSPHNDSALASCSADRRIALWDLSRIGQEQSPEDAEDGPPELLFLHGGHTARVNDFGWNPNMDWCLAGVSEDNVLQVWSPNEDVYADDEDDGDEEEGEDPAMKQRTEILGDDELE</sequence>
<dbReference type="Pfam" id="PF00400">
    <property type="entry name" value="WD40"/>
    <property type="match status" value="2"/>
</dbReference>
<dbReference type="Proteomes" id="UP000266841">
    <property type="component" value="Unassembled WGS sequence"/>
</dbReference>
<feature type="compositionally biased region" description="Basic residues" evidence="4">
    <location>
        <begin position="725"/>
        <end position="743"/>
    </location>
</feature>
<dbReference type="SMART" id="SM00320">
    <property type="entry name" value="WD40"/>
    <property type="match status" value="3"/>
</dbReference>
<keyword evidence="2" id="KW-0677">Repeat</keyword>
<dbReference type="OrthoDB" id="427795at2759"/>
<evidence type="ECO:0000256" key="1">
    <source>
        <dbReference type="ARBA" id="ARBA00022574"/>
    </source>
</evidence>
<accession>K0RZJ9</accession>
<feature type="compositionally biased region" description="Low complexity" evidence="4">
    <location>
        <begin position="520"/>
        <end position="531"/>
    </location>
</feature>
<dbReference type="eggNOG" id="KOG0264">
    <property type="taxonomic scope" value="Eukaryota"/>
</dbReference>
<dbReference type="AlphaFoldDB" id="K0RZJ9"/>
<dbReference type="InterPro" id="IPR001680">
    <property type="entry name" value="WD40_rpt"/>
</dbReference>
<feature type="region of interest" description="Disordered" evidence="4">
    <location>
        <begin position="929"/>
        <end position="965"/>
    </location>
</feature>
<feature type="region of interest" description="Disordered" evidence="4">
    <location>
        <begin position="449"/>
        <end position="604"/>
    </location>
</feature>
<evidence type="ECO:0000256" key="3">
    <source>
        <dbReference type="PROSITE-ProRule" id="PRU00221"/>
    </source>
</evidence>
<reference evidence="5 6" key="1">
    <citation type="journal article" date="2012" name="Genome Biol.">
        <title>Genome and low-iron response of an oceanic diatom adapted to chronic iron limitation.</title>
        <authorList>
            <person name="Lommer M."/>
            <person name="Specht M."/>
            <person name="Roy A.S."/>
            <person name="Kraemer L."/>
            <person name="Andreson R."/>
            <person name="Gutowska M.A."/>
            <person name="Wolf J."/>
            <person name="Bergner S.V."/>
            <person name="Schilhabel M.B."/>
            <person name="Klostermeier U.C."/>
            <person name="Beiko R.G."/>
            <person name="Rosenstiel P."/>
            <person name="Hippler M."/>
            <person name="Laroche J."/>
        </authorList>
    </citation>
    <scope>NUCLEOTIDE SEQUENCE [LARGE SCALE GENOMIC DNA]</scope>
    <source>
        <strain evidence="5 6">CCMP1005</strain>
    </source>
</reference>
<feature type="compositionally biased region" description="Basic and acidic residues" evidence="4">
    <location>
        <begin position="477"/>
        <end position="490"/>
    </location>
</feature>
<comment type="caution">
    <text evidence="5">The sequence shown here is derived from an EMBL/GenBank/DDBJ whole genome shotgun (WGS) entry which is preliminary data.</text>
</comment>
<dbReference type="PROSITE" id="PS50082">
    <property type="entry name" value="WD_REPEATS_2"/>
    <property type="match status" value="2"/>
</dbReference>
<feature type="repeat" description="WD" evidence="3">
    <location>
        <begin position="839"/>
        <end position="874"/>
    </location>
</feature>
<keyword evidence="6" id="KW-1185">Reference proteome</keyword>
<dbReference type="Gene3D" id="2.130.10.10">
    <property type="entry name" value="YVTN repeat-like/Quinoprotein amine dehydrogenase"/>
    <property type="match status" value="2"/>
</dbReference>
<feature type="repeat" description="WD" evidence="3">
    <location>
        <begin position="896"/>
        <end position="929"/>
    </location>
</feature>
<organism evidence="5 6">
    <name type="scientific">Thalassiosira oceanica</name>
    <name type="common">Marine diatom</name>
    <dbReference type="NCBI Taxonomy" id="159749"/>
    <lineage>
        <taxon>Eukaryota</taxon>
        <taxon>Sar</taxon>
        <taxon>Stramenopiles</taxon>
        <taxon>Ochrophyta</taxon>
        <taxon>Bacillariophyta</taxon>
        <taxon>Coscinodiscophyceae</taxon>
        <taxon>Thalassiosirophycidae</taxon>
        <taxon>Thalassiosirales</taxon>
        <taxon>Thalassiosiraceae</taxon>
        <taxon>Thalassiosira</taxon>
    </lineage>
</organism>
<feature type="compositionally biased region" description="Low complexity" evidence="4">
    <location>
        <begin position="703"/>
        <end position="712"/>
    </location>
</feature>
<protein>
    <submittedName>
        <fullName evidence="5">Uncharacterized protein</fullName>
    </submittedName>
</protein>
<evidence type="ECO:0000313" key="6">
    <source>
        <dbReference type="Proteomes" id="UP000266841"/>
    </source>
</evidence>
<evidence type="ECO:0000256" key="4">
    <source>
        <dbReference type="SAM" id="MobiDB-lite"/>
    </source>
</evidence>
<name>K0RZJ9_THAOC</name>
<evidence type="ECO:0000313" key="5">
    <source>
        <dbReference type="EMBL" id="EJK59198.1"/>
    </source>
</evidence>
<dbReference type="SUPFAM" id="SSF50978">
    <property type="entry name" value="WD40 repeat-like"/>
    <property type="match status" value="1"/>
</dbReference>
<gene>
    <name evidence="5" type="ORF">THAOC_20612</name>
</gene>
<dbReference type="PROSITE" id="PS50294">
    <property type="entry name" value="WD_REPEATS_REGION"/>
    <property type="match status" value="1"/>
</dbReference>
<dbReference type="PROSITE" id="PS00678">
    <property type="entry name" value="WD_REPEATS_1"/>
    <property type="match status" value="1"/>
</dbReference>
<proteinExistence type="predicted"/>
<dbReference type="PANTHER" id="PTHR22850">
    <property type="entry name" value="WD40 REPEAT FAMILY"/>
    <property type="match status" value="1"/>
</dbReference>
<dbReference type="InterPro" id="IPR019775">
    <property type="entry name" value="WD40_repeat_CS"/>
</dbReference>
<dbReference type="InterPro" id="IPR050459">
    <property type="entry name" value="WD_repeat_RBAP46/RBAP48/MSI1"/>
</dbReference>
<feature type="compositionally biased region" description="Gly residues" evidence="4">
    <location>
        <begin position="449"/>
        <end position="463"/>
    </location>
</feature>
<dbReference type="InterPro" id="IPR036322">
    <property type="entry name" value="WD40_repeat_dom_sf"/>
</dbReference>
<keyword evidence="1 3" id="KW-0853">WD repeat</keyword>
<feature type="compositionally biased region" description="Acidic residues" evidence="4">
    <location>
        <begin position="934"/>
        <end position="949"/>
    </location>
</feature>
<feature type="compositionally biased region" description="Basic and acidic residues" evidence="4">
    <location>
        <begin position="799"/>
        <end position="809"/>
    </location>
</feature>
<feature type="region of interest" description="Disordered" evidence="4">
    <location>
        <begin position="703"/>
        <end position="809"/>
    </location>
</feature>
<evidence type="ECO:0000256" key="2">
    <source>
        <dbReference type="ARBA" id="ARBA00022737"/>
    </source>
</evidence>
<dbReference type="EMBL" id="AGNL01023379">
    <property type="protein sequence ID" value="EJK59198.1"/>
    <property type="molecule type" value="Genomic_DNA"/>
</dbReference>
<dbReference type="InterPro" id="IPR015943">
    <property type="entry name" value="WD40/YVTN_repeat-like_dom_sf"/>
</dbReference>
<feature type="compositionally biased region" description="Basic and acidic residues" evidence="4">
    <location>
        <begin position="766"/>
        <end position="781"/>
    </location>
</feature>